<evidence type="ECO:0000259" key="2">
    <source>
        <dbReference type="Pfam" id="PF13490"/>
    </source>
</evidence>
<dbReference type="EMBL" id="JALAZD010000003">
    <property type="protein sequence ID" value="MCI0129040.1"/>
    <property type="molecule type" value="Genomic_DNA"/>
</dbReference>
<evidence type="ECO:0000313" key="4">
    <source>
        <dbReference type="Proteomes" id="UP001156140"/>
    </source>
</evidence>
<evidence type="ECO:0000313" key="3">
    <source>
        <dbReference type="EMBL" id="MCI0129040.1"/>
    </source>
</evidence>
<dbReference type="Proteomes" id="UP001156140">
    <property type="component" value="Unassembled WGS sequence"/>
</dbReference>
<dbReference type="InterPro" id="IPR041916">
    <property type="entry name" value="Anti_sigma_zinc_sf"/>
</dbReference>
<keyword evidence="1" id="KW-0472">Membrane</keyword>
<gene>
    <name evidence="3" type="ORF">ML536_19580</name>
</gene>
<feature type="domain" description="Putative zinc-finger" evidence="2">
    <location>
        <begin position="12"/>
        <end position="33"/>
    </location>
</feature>
<sequence length="268" mass="29186">MTAPLTITDDTLQAYADGRLDADGRAAVEAHLEAHPDLAAELALWQRQRDAIKTLYDPVAGEPVPPRLNPHRLAAARSARAASWPRMAAAAVVLIGLGLGAGWFARDLLQPEETPGQLLIASAVNAHALYVNENRHAVEVAAADKGHLTTWLSNRLNHQLNAPDLSEQGFLLVGGRLLPPDVYRNTGPAAQLMYENATKDRLTVYVTAALPDKSKAYQFETVNGLDAFYWANDTITCTVVGDLPQEQMQTVAKLVYRQLTRLPDPVRG</sequence>
<dbReference type="InterPro" id="IPR027383">
    <property type="entry name" value="Znf_put"/>
</dbReference>
<dbReference type="Pfam" id="PF13490">
    <property type="entry name" value="zf-HC2"/>
    <property type="match status" value="1"/>
</dbReference>
<name>A0AA41UD44_9HYPH</name>
<dbReference type="Gene3D" id="1.10.10.1320">
    <property type="entry name" value="Anti-sigma factor, zinc-finger domain"/>
    <property type="match status" value="1"/>
</dbReference>
<feature type="transmembrane region" description="Helical" evidence="1">
    <location>
        <begin position="87"/>
        <end position="105"/>
    </location>
</feature>
<accession>A0AA41UD44</accession>
<evidence type="ECO:0000256" key="1">
    <source>
        <dbReference type="SAM" id="Phobius"/>
    </source>
</evidence>
<dbReference type="AlphaFoldDB" id="A0AA41UD44"/>
<comment type="caution">
    <text evidence="3">The sequence shown here is derived from an EMBL/GenBank/DDBJ whole genome shotgun (WGS) entry which is preliminary data.</text>
</comment>
<protein>
    <submittedName>
        <fullName evidence="3">Anti-sigma factor</fullName>
    </submittedName>
</protein>
<organism evidence="3 4">
    <name type="scientific">Paradevosia shaoguanensis</name>
    <dbReference type="NCBI Taxonomy" id="1335043"/>
    <lineage>
        <taxon>Bacteria</taxon>
        <taxon>Pseudomonadati</taxon>
        <taxon>Pseudomonadota</taxon>
        <taxon>Alphaproteobacteria</taxon>
        <taxon>Hyphomicrobiales</taxon>
        <taxon>Devosiaceae</taxon>
        <taxon>Paradevosia</taxon>
    </lineage>
</organism>
<keyword evidence="1" id="KW-0812">Transmembrane</keyword>
<proteinExistence type="predicted"/>
<keyword evidence="4" id="KW-1185">Reference proteome</keyword>
<keyword evidence="1" id="KW-1133">Transmembrane helix</keyword>
<reference evidence="3" key="1">
    <citation type="submission" date="2022-03" db="EMBL/GenBank/DDBJ databases">
        <title>The complete genome sequence of a Methyloterrigena soli.</title>
        <authorList>
            <person name="Zi Z."/>
        </authorList>
    </citation>
    <scope>NUCLEOTIDE SEQUENCE</scope>
    <source>
        <strain evidence="3">M48</strain>
    </source>
</reference>
<dbReference type="RefSeq" id="WP_281737019.1">
    <property type="nucleotide sequence ID" value="NZ_JAKETQ010000003.1"/>
</dbReference>